<dbReference type="Gene3D" id="3.30.390.30">
    <property type="match status" value="1"/>
</dbReference>
<dbReference type="GO" id="GO:0016491">
    <property type="term" value="F:oxidoreductase activity"/>
    <property type="evidence" value="ECO:0007669"/>
    <property type="project" value="InterPro"/>
</dbReference>
<feature type="domain" description="NADH-rubredoxin oxidoreductase C-terminal" evidence="5">
    <location>
        <begin position="313"/>
        <end position="382"/>
    </location>
</feature>
<evidence type="ECO:0000313" key="6">
    <source>
        <dbReference type="EMBL" id="ADL53157.1"/>
    </source>
</evidence>
<dbReference type="PRINTS" id="PR00368">
    <property type="entry name" value="FADPNR"/>
</dbReference>
<dbReference type="SUPFAM" id="SSF51905">
    <property type="entry name" value="FAD/NAD(P)-binding domain"/>
    <property type="match status" value="2"/>
</dbReference>
<dbReference type="EMBL" id="CP002160">
    <property type="protein sequence ID" value="ADL53157.1"/>
    <property type="molecule type" value="Genomic_DNA"/>
</dbReference>
<comment type="cofactor">
    <cofactor evidence="1">
        <name>FAD</name>
        <dbReference type="ChEBI" id="CHEBI:57692"/>
    </cofactor>
</comment>
<sequence length="403" mass="44409">MSKNIVIIGGGIAAISAIKAIRETDSESEIFLFSNEKVYPYIRIRLSKGIVENLDENKILIQKREWYEQNKVNISLDKKVTALDENSKEVVLEDGSKIKYDKLLIATGSSNRVPPIEGINKKNIFSLRTFDDAVKMRSKIEESKKVVIIGGGVLGLEMALMLHEDGKKVVVLEVLPRLMPNQLDDNASAILKEKVEAHGIDVITSSVIKEITGDEKVQGVLLEDREEIKCDMVIFSTGIMPNIDILKGSNIQCNRGVLVNNKMETNVADIYAAGDVAELNSQIPGLWNIATSQGQVAGYNIVGKEAIYQNITPVTSLNGLDIALFSVGIVDESKSSMALVDENKITKEYKKIFIKDSFIVGAIVIGDIKKSPLLKGAIEKRISLEDVDFSAITVDELFLKLKK</sequence>
<dbReference type="AlphaFoldDB" id="D9SVU6"/>
<keyword evidence="3" id="KW-0274">FAD</keyword>
<evidence type="ECO:0000259" key="5">
    <source>
        <dbReference type="Pfam" id="PF18267"/>
    </source>
</evidence>
<evidence type="ECO:0000313" key="7">
    <source>
        <dbReference type="Proteomes" id="UP000002730"/>
    </source>
</evidence>
<evidence type="ECO:0000256" key="1">
    <source>
        <dbReference type="ARBA" id="ARBA00001974"/>
    </source>
</evidence>
<dbReference type="eggNOG" id="COG1251">
    <property type="taxonomic scope" value="Bacteria"/>
</dbReference>
<keyword evidence="2" id="KW-0285">Flavoprotein</keyword>
<evidence type="ECO:0000259" key="4">
    <source>
        <dbReference type="Pfam" id="PF07992"/>
    </source>
</evidence>
<dbReference type="HOGENOM" id="CLU_003291_4_4_9"/>
<gene>
    <name evidence="6" type="ordered locus">Clocel_3480</name>
</gene>
<dbReference type="Pfam" id="PF18267">
    <property type="entry name" value="Rubredoxin_C"/>
    <property type="match status" value="1"/>
</dbReference>
<dbReference type="Gene3D" id="3.50.50.60">
    <property type="entry name" value="FAD/NAD(P)-binding domain"/>
    <property type="match status" value="2"/>
</dbReference>
<dbReference type="PANTHER" id="PTHR43429">
    <property type="entry name" value="PYRIDINE NUCLEOTIDE-DISULFIDE OXIDOREDUCTASE DOMAIN-CONTAINING"/>
    <property type="match status" value="1"/>
</dbReference>
<dbReference type="KEGG" id="ccb:Clocel_3480"/>
<dbReference type="RefSeq" id="WP_010073555.1">
    <property type="nucleotide sequence ID" value="NC_014393.1"/>
</dbReference>
<evidence type="ECO:0000256" key="3">
    <source>
        <dbReference type="ARBA" id="ARBA00022827"/>
    </source>
</evidence>
<keyword evidence="7" id="KW-1185">Reference proteome</keyword>
<organism evidence="6 7">
    <name type="scientific">Clostridium cellulovorans (strain ATCC 35296 / DSM 3052 / OCM 3 / 743B)</name>
    <dbReference type="NCBI Taxonomy" id="573061"/>
    <lineage>
        <taxon>Bacteria</taxon>
        <taxon>Bacillati</taxon>
        <taxon>Bacillota</taxon>
        <taxon>Clostridia</taxon>
        <taxon>Eubacteriales</taxon>
        <taxon>Clostridiaceae</taxon>
        <taxon>Clostridium</taxon>
    </lineage>
</organism>
<dbReference type="InterPro" id="IPR050260">
    <property type="entry name" value="FAD-bd_OxRdtase"/>
</dbReference>
<dbReference type="InterPro" id="IPR041575">
    <property type="entry name" value="Rubredoxin_C"/>
</dbReference>
<dbReference type="OrthoDB" id="9807946at2"/>
<protein>
    <submittedName>
        <fullName evidence="6">FAD-dependent pyridine nucleotide-disulphide oxidoreductase</fullName>
    </submittedName>
</protein>
<dbReference type="InterPro" id="IPR036188">
    <property type="entry name" value="FAD/NAD-bd_sf"/>
</dbReference>
<dbReference type="InterPro" id="IPR016156">
    <property type="entry name" value="FAD/NAD-linked_Rdtase_dimer_sf"/>
</dbReference>
<dbReference type="Pfam" id="PF07992">
    <property type="entry name" value="Pyr_redox_2"/>
    <property type="match status" value="1"/>
</dbReference>
<accession>D9SVU6</accession>
<dbReference type="Proteomes" id="UP000002730">
    <property type="component" value="Chromosome"/>
</dbReference>
<dbReference type="PANTHER" id="PTHR43429:SF3">
    <property type="entry name" value="NITRITE REDUCTASE [NAD(P)H]"/>
    <property type="match status" value="1"/>
</dbReference>
<name>D9SVU6_CLOC7</name>
<proteinExistence type="predicted"/>
<dbReference type="PRINTS" id="PR00411">
    <property type="entry name" value="PNDRDTASEI"/>
</dbReference>
<dbReference type="STRING" id="573061.Clocel_3480"/>
<reference evidence="6 7" key="1">
    <citation type="submission" date="2010-08" db="EMBL/GenBank/DDBJ databases">
        <title>Complete sequence of Clostridium cellulovorans 743B.</title>
        <authorList>
            <consortium name="US DOE Joint Genome Institute"/>
            <person name="Lucas S."/>
            <person name="Copeland A."/>
            <person name="Lapidus A."/>
            <person name="Cheng J.-F."/>
            <person name="Bruce D."/>
            <person name="Goodwin L."/>
            <person name="Pitluck S."/>
            <person name="Chertkov O."/>
            <person name="Detter J.C."/>
            <person name="Han C."/>
            <person name="Tapia R."/>
            <person name="Land M."/>
            <person name="Hauser L."/>
            <person name="Chang Y.-J."/>
            <person name="Jeffries C."/>
            <person name="Kyrpides N."/>
            <person name="Ivanova N."/>
            <person name="Mikhailova N."/>
            <person name="Hemme C.L."/>
            <person name="Woyke T."/>
        </authorList>
    </citation>
    <scope>NUCLEOTIDE SEQUENCE [LARGE SCALE GENOMIC DNA]</scope>
    <source>
        <strain evidence="7">ATCC 35296 / DSM 3052 / OCM 3 / 743B</strain>
    </source>
</reference>
<feature type="domain" description="FAD/NAD(P)-binding" evidence="4">
    <location>
        <begin position="4"/>
        <end position="294"/>
    </location>
</feature>
<dbReference type="InterPro" id="IPR023753">
    <property type="entry name" value="FAD/NAD-binding_dom"/>
</dbReference>
<evidence type="ECO:0000256" key="2">
    <source>
        <dbReference type="ARBA" id="ARBA00022630"/>
    </source>
</evidence>